<evidence type="ECO:0000313" key="6">
    <source>
        <dbReference type="EMBL" id="SDY46788.1"/>
    </source>
</evidence>
<dbReference type="Gene3D" id="1.10.760.10">
    <property type="entry name" value="Cytochrome c-like domain"/>
    <property type="match status" value="1"/>
</dbReference>
<name>A0A1H3K5B1_9RHOB</name>
<organism evidence="6 7">
    <name type="scientific">Lentibacter algarum</name>
    <dbReference type="NCBI Taxonomy" id="576131"/>
    <lineage>
        <taxon>Bacteria</taxon>
        <taxon>Pseudomonadati</taxon>
        <taxon>Pseudomonadota</taxon>
        <taxon>Alphaproteobacteria</taxon>
        <taxon>Rhodobacterales</taxon>
        <taxon>Roseobacteraceae</taxon>
        <taxon>Lentibacter</taxon>
    </lineage>
</organism>
<keyword evidence="1 4" id="KW-0349">Heme</keyword>
<dbReference type="Proteomes" id="UP000199026">
    <property type="component" value="Unassembled WGS sequence"/>
</dbReference>
<evidence type="ECO:0000259" key="5">
    <source>
        <dbReference type="PROSITE" id="PS51007"/>
    </source>
</evidence>
<dbReference type="PROSITE" id="PS51257">
    <property type="entry name" value="PROKAR_LIPOPROTEIN"/>
    <property type="match status" value="1"/>
</dbReference>
<dbReference type="EMBL" id="FNPR01000002">
    <property type="protein sequence ID" value="SDY46788.1"/>
    <property type="molecule type" value="Genomic_DNA"/>
</dbReference>
<dbReference type="InterPro" id="IPR036909">
    <property type="entry name" value="Cyt_c-like_dom_sf"/>
</dbReference>
<dbReference type="GO" id="GO:0046872">
    <property type="term" value="F:metal ion binding"/>
    <property type="evidence" value="ECO:0007669"/>
    <property type="project" value="UniProtKB-KW"/>
</dbReference>
<dbReference type="OrthoDB" id="5514238at2"/>
<sequence>MRYILTGLAAVAVAGCMEAEMPDAGEGRAAYDANCAMCHGAGGKGDGALAQDLSVAPVDLTRLTRDNGGAFPVNRVLSYIDGYKRKAPEAVEMPEFGLLLEGPSVPVATGEGVFTPTPRPLAALLAYLESIQS</sequence>
<evidence type="ECO:0000313" key="7">
    <source>
        <dbReference type="Proteomes" id="UP000199026"/>
    </source>
</evidence>
<dbReference type="AlphaFoldDB" id="A0A1H3K5B1"/>
<gene>
    <name evidence="6" type="ORF">SAMN05444486_102323</name>
</gene>
<evidence type="ECO:0000256" key="1">
    <source>
        <dbReference type="ARBA" id="ARBA00022617"/>
    </source>
</evidence>
<dbReference type="Pfam" id="PF13442">
    <property type="entry name" value="Cytochrome_CBB3"/>
    <property type="match status" value="1"/>
</dbReference>
<reference evidence="6 7" key="1">
    <citation type="submission" date="2016-10" db="EMBL/GenBank/DDBJ databases">
        <authorList>
            <person name="de Groot N.N."/>
        </authorList>
    </citation>
    <scope>NUCLEOTIDE SEQUENCE [LARGE SCALE GENOMIC DNA]</scope>
    <source>
        <strain evidence="6 7">DSM 24677</strain>
    </source>
</reference>
<dbReference type="GO" id="GO:0009055">
    <property type="term" value="F:electron transfer activity"/>
    <property type="evidence" value="ECO:0007669"/>
    <property type="project" value="InterPro"/>
</dbReference>
<dbReference type="PROSITE" id="PS51007">
    <property type="entry name" value="CYTC"/>
    <property type="match status" value="1"/>
</dbReference>
<evidence type="ECO:0000256" key="3">
    <source>
        <dbReference type="ARBA" id="ARBA00023004"/>
    </source>
</evidence>
<feature type="domain" description="Cytochrome c" evidence="5">
    <location>
        <begin position="22"/>
        <end position="132"/>
    </location>
</feature>
<dbReference type="GeneID" id="78124395"/>
<keyword evidence="3 4" id="KW-0408">Iron</keyword>
<keyword evidence="7" id="KW-1185">Reference proteome</keyword>
<dbReference type="STRING" id="576131.SAMN05444486_102323"/>
<keyword evidence="2 4" id="KW-0479">Metal-binding</keyword>
<dbReference type="InterPro" id="IPR009056">
    <property type="entry name" value="Cyt_c-like_dom"/>
</dbReference>
<evidence type="ECO:0000256" key="4">
    <source>
        <dbReference type="PROSITE-ProRule" id="PRU00433"/>
    </source>
</evidence>
<protein>
    <submittedName>
        <fullName evidence="6">Cytochrome C oxidase, cbb3-type, subunit III</fullName>
    </submittedName>
</protein>
<accession>A0A1H3K5B1</accession>
<proteinExistence type="predicted"/>
<evidence type="ECO:0000256" key="2">
    <source>
        <dbReference type="ARBA" id="ARBA00022723"/>
    </source>
</evidence>
<dbReference type="SUPFAM" id="SSF46626">
    <property type="entry name" value="Cytochrome c"/>
    <property type="match status" value="1"/>
</dbReference>
<dbReference type="GO" id="GO:0020037">
    <property type="term" value="F:heme binding"/>
    <property type="evidence" value="ECO:0007669"/>
    <property type="project" value="InterPro"/>
</dbReference>
<dbReference type="RefSeq" id="WP_089889929.1">
    <property type="nucleotide sequence ID" value="NZ_CALJFH010000002.1"/>
</dbReference>